<protein>
    <submittedName>
        <fullName evidence="2">Uncharacterized protein</fullName>
    </submittedName>
</protein>
<keyword evidence="3" id="KW-1185">Reference proteome</keyword>
<accession>A0ABR3VAG4</accession>
<sequence length="281" mass="32205">MSSGHENCVPWKCAVWSAAQNGHLEQATRHVAYLAHSNGQVQGSVSARLFDKCKDLESRQDELCDHMKSLVFDVETNRREVVALKNTKISRRDAVNLIRDEMGPGRRNSDSEEQDKMEKLEEDFTRLVKNLHMDLNKFYADTNTRFNNQGHAINRLKMPKETTGSKESHESRLRQLEERVKKAEAANKTLRADHNALRADHHALRAEHAALQADHNALRTETQILRQGVAQSRVRIEQLEDWRTDRLNFEELGIRKAVTSLPEALPEATTETPSSRNDQRL</sequence>
<comment type="caution">
    <text evidence="2">The sequence shown here is derived from an EMBL/GenBank/DDBJ whole genome shotgun (WGS) entry which is preliminary data.</text>
</comment>
<name>A0ABR3VAG4_HUMIN</name>
<gene>
    <name evidence="2" type="ORF">VTJ49DRAFT_2181</name>
</gene>
<proteinExistence type="predicted"/>
<evidence type="ECO:0000313" key="3">
    <source>
        <dbReference type="Proteomes" id="UP001583172"/>
    </source>
</evidence>
<dbReference type="EMBL" id="JAZGSY010000191">
    <property type="protein sequence ID" value="KAL1838824.1"/>
    <property type="molecule type" value="Genomic_DNA"/>
</dbReference>
<keyword evidence="1" id="KW-0175">Coiled coil</keyword>
<feature type="coiled-coil region" evidence="1">
    <location>
        <begin position="166"/>
        <end position="221"/>
    </location>
</feature>
<evidence type="ECO:0000256" key="1">
    <source>
        <dbReference type="SAM" id="Coils"/>
    </source>
</evidence>
<organism evidence="2 3">
    <name type="scientific">Humicola insolens</name>
    <name type="common">Soft-rot fungus</name>
    <dbReference type="NCBI Taxonomy" id="85995"/>
    <lineage>
        <taxon>Eukaryota</taxon>
        <taxon>Fungi</taxon>
        <taxon>Dikarya</taxon>
        <taxon>Ascomycota</taxon>
        <taxon>Pezizomycotina</taxon>
        <taxon>Sordariomycetes</taxon>
        <taxon>Sordariomycetidae</taxon>
        <taxon>Sordariales</taxon>
        <taxon>Chaetomiaceae</taxon>
        <taxon>Mycothermus</taxon>
    </lineage>
</organism>
<reference evidence="2 3" key="1">
    <citation type="journal article" date="2024" name="Commun. Biol.">
        <title>Comparative genomic analysis of thermophilic fungi reveals convergent evolutionary adaptations and gene losses.</title>
        <authorList>
            <person name="Steindorff A.S."/>
            <person name="Aguilar-Pontes M.V."/>
            <person name="Robinson A.J."/>
            <person name="Andreopoulos B."/>
            <person name="LaButti K."/>
            <person name="Kuo A."/>
            <person name="Mondo S."/>
            <person name="Riley R."/>
            <person name="Otillar R."/>
            <person name="Haridas S."/>
            <person name="Lipzen A."/>
            <person name="Grimwood J."/>
            <person name="Schmutz J."/>
            <person name="Clum A."/>
            <person name="Reid I.D."/>
            <person name="Moisan M.C."/>
            <person name="Butler G."/>
            <person name="Nguyen T.T.M."/>
            <person name="Dewar K."/>
            <person name="Conant G."/>
            <person name="Drula E."/>
            <person name="Henrissat B."/>
            <person name="Hansel C."/>
            <person name="Singer S."/>
            <person name="Hutchinson M.I."/>
            <person name="de Vries R.P."/>
            <person name="Natvig D.O."/>
            <person name="Powell A.J."/>
            <person name="Tsang A."/>
            <person name="Grigoriev I.V."/>
        </authorList>
    </citation>
    <scope>NUCLEOTIDE SEQUENCE [LARGE SCALE GENOMIC DNA]</scope>
    <source>
        <strain evidence="2 3">CBS 620.91</strain>
    </source>
</reference>
<dbReference type="Proteomes" id="UP001583172">
    <property type="component" value="Unassembled WGS sequence"/>
</dbReference>
<dbReference type="Gene3D" id="1.20.5.340">
    <property type="match status" value="1"/>
</dbReference>
<evidence type="ECO:0000313" key="2">
    <source>
        <dbReference type="EMBL" id="KAL1838824.1"/>
    </source>
</evidence>